<comment type="caution">
    <text evidence="2">The sequence shown here is derived from an EMBL/GenBank/DDBJ whole genome shotgun (WGS) entry which is preliminary data.</text>
</comment>
<feature type="compositionally biased region" description="Low complexity" evidence="1">
    <location>
        <begin position="99"/>
        <end position="118"/>
    </location>
</feature>
<reference evidence="2" key="1">
    <citation type="journal article" date="2021" name="Proc. Natl. Acad. Sci. U.S.A.">
        <title>Three genomes in the algal genus Volvox reveal the fate of a haploid sex-determining region after a transition to homothallism.</title>
        <authorList>
            <person name="Yamamoto K."/>
            <person name="Hamaji T."/>
            <person name="Kawai-Toyooka H."/>
            <person name="Matsuzaki R."/>
            <person name="Takahashi F."/>
            <person name="Nishimura Y."/>
            <person name="Kawachi M."/>
            <person name="Noguchi H."/>
            <person name="Minakuchi Y."/>
            <person name="Umen J.G."/>
            <person name="Toyoda A."/>
            <person name="Nozaki H."/>
        </authorList>
    </citation>
    <scope>NUCLEOTIDE SEQUENCE</scope>
    <source>
        <strain evidence="3">NIES-3785</strain>
        <strain evidence="2">NIES-3786</strain>
    </source>
</reference>
<dbReference type="EMBL" id="BNCP01000046">
    <property type="protein sequence ID" value="GIL88709.1"/>
    <property type="molecule type" value="Genomic_DNA"/>
</dbReference>
<dbReference type="EMBL" id="BNCQ01000055">
    <property type="protein sequence ID" value="GIM14271.1"/>
    <property type="molecule type" value="Genomic_DNA"/>
</dbReference>
<accession>A0A8J4CRX8</accession>
<evidence type="ECO:0000313" key="2">
    <source>
        <dbReference type="EMBL" id="GIL88709.1"/>
    </source>
</evidence>
<dbReference type="InterPro" id="IPR006502">
    <property type="entry name" value="PDDEXK-like"/>
</dbReference>
<gene>
    <name evidence="2" type="ORF">Vretifemale_16621</name>
    <name evidence="3" type="ORF">Vretimale_17288</name>
</gene>
<proteinExistence type="predicted"/>
<dbReference type="AlphaFoldDB" id="A0A8J4CRX8"/>
<organism evidence="2 4">
    <name type="scientific">Volvox reticuliferus</name>
    <dbReference type="NCBI Taxonomy" id="1737510"/>
    <lineage>
        <taxon>Eukaryota</taxon>
        <taxon>Viridiplantae</taxon>
        <taxon>Chlorophyta</taxon>
        <taxon>core chlorophytes</taxon>
        <taxon>Chlorophyceae</taxon>
        <taxon>CS clade</taxon>
        <taxon>Chlamydomonadales</taxon>
        <taxon>Volvocaceae</taxon>
        <taxon>Volvox</taxon>
    </lineage>
</organism>
<evidence type="ECO:0000313" key="4">
    <source>
        <dbReference type="Proteomes" id="UP000747110"/>
    </source>
</evidence>
<dbReference type="Pfam" id="PF04720">
    <property type="entry name" value="PDDEXK_6"/>
    <property type="match status" value="1"/>
</dbReference>
<dbReference type="PANTHER" id="PTHR31579:SF1">
    <property type="entry name" value="OS03G0796600 PROTEIN"/>
    <property type="match status" value="1"/>
</dbReference>
<dbReference type="Proteomes" id="UP000722791">
    <property type="component" value="Unassembled WGS sequence"/>
</dbReference>
<name>A0A8J4CRX8_9CHLO</name>
<keyword evidence="4" id="KW-1185">Reference proteome</keyword>
<evidence type="ECO:0000313" key="3">
    <source>
        <dbReference type="EMBL" id="GIM14271.1"/>
    </source>
</evidence>
<protein>
    <submittedName>
        <fullName evidence="2">Uncharacterized protein</fullName>
    </submittedName>
</protein>
<dbReference type="Proteomes" id="UP000747110">
    <property type="component" value="Unassembled WGS sequence"/>
</dbReference>
<evidence type="ECO:0000256" key="1">
    <source>
        <dbReference type="SAM" id="MobiDB-lite"/>
    </source>
</evidence>
<feature type="region of interest" description="Disordered" evidence="1">
    <location>
        <begin position="83"/>
        <end position="125"/>
    </location>
</feature>
<sequence>MDAGPFFVLGAWAPLPSHIVAKDRPEHYQPTPTAKKAVTTLPQQIPTKVFVAGHKSAPCMRGPGREFLPTDLTKGNIECTRPEAKADSITDETPLGLWSRSGFASRNSAGRRGSGSTPSSPPPSAVLELPTVAAVLRTAKLLLQPTHAIERQFYEDCYRACRVMPATTTAVPSSNVNNAAGRCAGGRTDGGPYLSSIPEVALRLSCLGHRMVVRRVTDSRHYWSRSMTNMFCYCVLPDTGIGYVLDPSFKDHFRAAMMSDRYRDIWECLPPLFVGPPAKLVQLVQVLCTELQVSFKNSDCLLPPWRAFTCNIYRWMSPVFRDLPVPLRRPMPAGKKSGTMDMIPAADAQAFLRACAELMVNTPSALPRSSTAVATVAPSSSVSSVALATAGGAPGAAARSLVTGSSTAVAVQRQGTCTTNASGLSGSAVEGKGRGMGSRSLAASRGCGAARCPLAASSGDGTSQPMPHGSDGGGAVERMEVADGAVNAPTATKAAASSAARAPLHTVVGFELRQHVTVQPHVQEYAGGEEAMDAALTRNSMANVSATTTAS</sequence>
<dbReference type="OrthoDB" id="691424at2759"/>
<dbReference type="PANTHER" id="PTHR31579">
    <property type="entry name" value="OS03G0796600 PROTEIN"/>
    <property type="match status" value="1"/>
</dbReference>